<keyword evidence="3 6" id="KW-0812">Transmembrane</keyword>
<dbReference type="Pfam" id="PF03606">
    <property type="entry name" value="DcuC"/>
    <property type="match status" value="1"/>
</dbReference>
<feature type="transmembrane region" description="Helical" evidence="6">
    <location>
        <begin position="299"/>
        <end position="315"/>
    </location>
</feature>
<feature type="transmembrane region" description="Helical" evidence="6">
    <location>
        <begin position="378"/>
        <end position="400"/>
    </location>
</feature>
<dbReference type="PANTHER" id="PTHR43652">
    <property type="entry name" value="BASIC AMINO ACID ANTIPORTER YFCC-RELATED"/>
    <property type="match status" value="1"/>
</dbReference>
<protein>
    <submittedName>
        <fullName evidence="7">YfcC family protein</fullName>
    </submittedName>
</protein>
<feature type="transmembrane region" description="Helical" evidence="6">
    <location>
        <begin position="103"/>
        <end position="123"/>
    </location>
</feature>
<dbReference type="Proteomes" id="UP000461880">
    <property type="component" value="Unassembled WGS sequence"/>
</dbReference>
<evidence type="ECO:0000256" key="3">
    <source>
        <dbReference type="ARBA" id="ARBA00022692"/>
    </source>
</evidence>
<evidence type="ECO:0000256" key="5">
    <source>
        <dbReference type="ARBA" id="ARBA00023136"/>
    </source>
</evidence>
<evidence type="ECO:0000256" key="4">
    <source>
        <dbReference type="ARBA" id="ARBA00022989"/>
    </source>
</evidence>
<reference evidence="7 8" key="1">
    <citation type="submission" date="2019-08" db="EMBL/GenBank/DDBJ databases">
        <title>In-depth cultivation of the pig gut microbiome towards novel bacterial diversity and tailored functional studies.</title>
        <authorList>
            <person name="Wylensek D."/>
            <person name="Hitch T.C.A."/>
            <person name="Clavel T."/>
        </authorList>
    </citation>
    <scope>NUCLEOTIDE SEQUENCE [LARGE SCALE GENOMIC DNA]</scope>
    <source>
        <strain evidence="7 8">Oil+RF-744-GAM-WT-6</strain>
    </source>
</reference>
<evidence type="ECO:0000256" key="2">
    <source>
        <dbReference type="ARBA" id="ARBA00022475"/>
    </source>
</evidence>
<feature type="transmembrane region" description="Helical" evidence="6">
    <location>
        <begin position="67"/>
        <end position="91"/>
    </location>
</feature>
<keyword evidence="8" id="KW-1185">Reference proteome</keyword>
<gene>
    <name evidence="7" type="ORF">FYJ51_10265</name>
</gene>
<feature type="transmembrane region" description="Helical" evidence="6">
    <location>
        <begin position="184"/>
        <end position="205"/>
    </location>
</feature>
<dbReference type="AlphaFoldDB" id="A0A7X2NTP3"/>
<name>A0A7X2NTP3_9FIRM</name>
<proteinExistence type="predicted"/>
<dbReference type="EMBL" id="VUMN01000027">
    <property type="protein sequence ID" value="MSS59278.1"/>
    <property type="molecule type" value="Genomic_DNA"/>
</dbReference>
<dbReference type="GO" id="GO:0005886">
    <property type="term" value="C:plasma membrane"/>
    <property type="evidence" value="ECO:0007669"/>
    <property type="project" value="UniProtKB-SubCell"/>
</dbReference>
<comment type="subcellular location">
    <subcellularLocation>
        <location evidence="1">Cell membrane</location>
        <topology evidence="1">Multi-pass membrane protein</topology>
    </subcellularLocation>
</comment>
<keyword evidence="4 6" id="KW-1133">Transmembrane helix</keyword>
<sequence length="481" mass="50518">MSQKKEKRSLNTFTILLIVLLLVSAMTWLAAGKPYIDADGNEGTVAAATFSQILMAPIAGFHDAGDVIGFVFCLGAFLGLVNSTGALETGIHVLVRKMHGNELRLIPILMALFCIGGTTYGMGEETVGFYILLAATMTAAGMDPIVGAATVLLGAGSGVLGSTINPFATGAAVAAAGVPVNMGIVYAEGLILCLGTYGLSVWFVLNYAKKVIKNKGSILTADQLAACKAAYGGATEIEENPVLSSKQKVCLRLFAITFIVMILGFIPWGSFGEGGAYNFFSWSAFLTGNQFGDWWFDDAATWFLLMGIIIGLIGMKDRKHMVNVIMSGFGDMISVNVVIALARATSVLMAETGLGAWLVQISVTGLTNSGMSSGLFAFLDYLLHVGLSFLVPSSSGLAALSSPIVSPIVAGMNWSVETSIMITVAANGLVNLFTPTCGFIMGGLALARIPYETWVKWAGKLLMIIAIFSAVILTGSMIILS</sequence>
<keyword evidence="2" id="KW-1003">Cell membrane</keyword>
<evidence type="ECO:0000256" key="6">
    <source>
        <dbReference type="SAM" id="Phobius"/>
    </source>
</evidence>
<keyword evidence="5 6" id="KW-0472">Membrane</keyword>
<evidence type="ECO:0000256" key="1">
    <source>
        <dbReference type="ARBA" id="ARBA00004651"/>
    </source>
</evidence>
<dbReference type="PANTHER" id="PTHR43652:SF6">
    <property type="entry name" value="ARGININE REPRESSOR"/>
    <property type="match status" value="1"/>
</dbReference>
<organism evidence="7 8">
    <name type="scientific">Stecheria intestinalis</name>
    <dbReference type="NCBI Taxonomy" id="2606630"/>
    <lineage>
        <taxon>Bacteria</taxon>
        <taxon>Bacillati</taxon>
        <taxon>Bacillota</taxon>
        <taxon>Erysipelotrichia</taxon>
        <taxon>Erysipelotrichales</taxon>
        <taxon>Erysipelotrichaceae</taxon>
        <taxon>Stecheria</taxon>
    </lineage>
</organism>
<dbReference type="RefSeq" id="WP_154505488.1">
    <property type="nucleotide sequence ID" value="NZ_JAQXPC010000045.1"/>
</dbReference>
<dbReference type="InterPro" id="IPR018385">
    <property type="entry name" value="C4_dicarb_anaerob_car-like"/>
</dbReference>
<comment type="caution">
    <text evidence="7">The sequence shown here is derived from an EMBL/GenBank/DDBJ whole genome shotgun (WGS) entry which is preliminary data.</text>
</comment>
<feature type="transmembrane region" description="Helical" evidence="6">
    <location>
        <begin position="420"/>
        <end position="449"/>
    </location>
</feature>
<feature type="transmembrane region" description="Helical" evidence="6">
    <location>
        <begin position="129"/>
        <end position="152"/>
    </location>
</feature>
<accession>A0A7X2NTP3</accession>
<feature type="transmembrane region" description="Helical" evidence="6">
    <location>
        <begin position="249"/>
        <end position="271"/>
    </location>
</feature>
<evidence type="ECO:0000313" key="8">
    <source>
        <dbReference type="Proteomes" id="UP000461880"/>
    </source>
</evidence>
<dbReference type="InterPro" id="IPR051679">
    <property type="entry name" value="DASS-Related_Transporters"/>
</dbReference>
<feature type="transmembrane region" description="Helical" evidence="6">
    <location>
        <begin position="159"/>
        <end position="178"/>
    </location>
</feature>
<evidence type="ECO:0000313" key="7">
    <source>
        <dbReference type="EMBL" id="MSS59278.1"/>
    </source>
</evidence>
<feature type="transmembrane region" description="Helical" evidence="6">
    <location>
        <begin position="461"/>
        <end position="480"/>
    </location>
</feature>
<feature type="transmembrane region" description="Helical" evidence="6">
    <location>
        <begin position="322"/>
        <end position="342"/>
    </location>
</feature>